<evidence type="ECO:0000256" key="1">
    <source>
        <dbReference type="SAM" id="MobiDB-lite"/>
    </source>
</evidence>
<feature type="region of interest" description="Disordered" evidence="1">
    <location>
        <begin position="1"/>
        <end position="35"/>
    </location>
</feature>
<keyword evidence="3" id="KW-1185">Reference proteome</keyword>
<name>E2PU76_STRCL</name>
<dbReference type="AlphaFoldDB" id="E2PU76"/>
<accession>E2PU76</accession>
<feature type="non-terminal residue" evidence="2">
    <location>
        <position position="1"/>
    </location>
</feature>
<proteinExistence type="predicted"/>
<organism evidence="2 3">
    <name type="scientific">Streptomyces clavuligerus</name>
    <dbReference type="NCBI Taxonomy" id="1901"/>
    <lineage>
        <taxon>Bacteria</taxon>
        <taxon>Bacillati</taxon>
        <taxon>Actinomycetota</taxon>
        <taxon>Actinomycetes</taxon>
        <taxon>Kitasatosporales</taxon>
        <taxon>Streptomycetaceae</taxon>
        <taxon>Streptomyces</taxon>
    </lineage>
</organism>
<evidence type="ECO:0000313" key="2">
    <source>
        <dbReference type="EMBL" id="EFG05695.1"/>
    </source>
</evidence>
<gene>
    <name evidence="2" type="ORF">SCLAV_0619</name>
</gene>
<evidence type="ECO:0000313" key="3">
    <source>
        <dbReference type="Proteomes" id="UP000002357"/>
    </source>
</evidence>
<reference evidence="2 3" key="1">
    <citation type="journal article" date="2010" name="Genome Biol. Evol.">
        <title>The sequence of a 1.8-mb bacterial linear plasmid reveals a rich evolutionary reservoir of secondary metabolic pathways.</title>
        <authorList>
            <person name="Medema M.H."/>
            <person name="Trefzer A."/>
            <person name="Kovalchuk A."/>
            <person name="van den Berg M."/>
            <person name="Mueller U."/>
            <person name="Heijne W."/>
            <person name="Wu L."/>
            <person name="Alam M.T."/>
            <person name="Ronning C.M."/>
            <person name="Nierman W.C."/>
            <person name="Bovenberg R.A.L."/>
            <person name="Breitling R."/>
            <person name="Takano E."/>
        </authorList>
    </citation>
    <scope>NUCLEOTIDE SEQUENCE [LARGE SCALE GENOMIC DNA]</scope>
    <source>
        <strain evidence="3">ATCC 27064 / DSM 738 / JCM 4710 / NBRC 13307 / NCIMB 12785 / NRRL 3585 / VKM Ac-602</strain>
    </source>
</reference>
<protein>
    <submittedName>
        <fullName evidence="2">Uncharacterized protein</fullName>
    </submittedName>
</protein>
<dbReference type="Proteomes" id="UP000002357">
    <property type="component" value="Chromosome"/>
</dbReference>
<dbReference type="EMBL" id="CM000913">
    <property type="protein sequence ID" value="EFG05695.1"/>
    <property type="molecule type" value="Genomic_DNA"/>
</dbReference>
<sequence>HRRTSRPLPPNGPTGVPEATVPKASGTPAVPLATP</sequence>